<feature type="compositionally biased region" description="Polar residues" evidence="5">
    <location>
        <begin position="401"/>
        <end position="411"/>
    </location>
</feature>
<evidence type="ECO:0000256" key="2">
    <source>
        <dbReference type="ARBA" id="ARBA00022679"/>
    </source>
</evidence>
<comment type="caution">
    <text evidence="6">The sequence shown here is derived from an EMBL/GenBank/DDBJ whole genome shotgun (WGS) entry which is preliminary data.</text>
</comment>
<feature type="region of interest" description="Disordered" evidence="5">
    <location>
        <begin position="1"/>
        <end position="158"/>
    </location>
</feature>
<feature type="compositionally biased region" description="Low complexity" evidence="5">
    <location>
        <begin position="128"/>
        <end position="142"/>
    </location>
</feature>
<dbReference type="GO" id="GO:0005634">
    <property type="term" value="C:nucleus"/>
    <property type="evidence" value="ECO:0007669"/>
    <property type="project" value="TreeGrafter"/>
</dbReference>
<feature type="compositionally biased region" description="Polar residues" evidence="5">
    <location>
        <begin position="722"/>
        <end position="741"/>
    </location>
</feature>
<proteinExistence type="inferred from homology"/>
<comment type="similarity">
    <text evidence="1 4">Belongs to the inositol phosphokinase (IPK) family.</text>
</comment>
<evidence type="ECO:0000256" key="5">
    <source>
        <dbReference type="SAM" id="MobiDB-lite"/>
    </source>
</evidence>
<dbReference type="OrthoDB" id="2573163at2759"/>
<protein>
    <recommendedName>
        <fullName evidence="4">Kinase</fullName>
        <ecNumber evidence="4">2.7.-.-</ecNumber>
    </recommendedName>
</protein>
<dbReference type="Pfam" id="PF03770">
    <property type="entry name" value="IPK"/>
    <property type="match status" value="1"/>
</dbReference>
<feature type="compositionally biased region" description="Polar residues" evidence="5">
    <location>
        <begin position="914"/>
        <end position="931"/>
    </location>
</feature>
<dbReference type="EMBL" id="SSOP01000008">
    <property type="protein sequence ID" value="KAB5595558.1"/>
    <property type="molecule type" value="Genomic_DNA"/>
</dbReference>
<dbReference type="GO" id="GO:0005737">
    <property type="term" value="C:cytoplasm"/>
    <property type="evidence" value="ECO:0007669"/>
    <property type="project" value="TreeGrafter"/>
</dbReference>
<feature type="region of interest" description="Disordered" evidence="5">
    <location>
        <begin position="478"/>
        <end position="533"/>
    </location>
</feature>
<feature type="compositionally biased region" description="Basic and acidic residues" evidence="5">
    <location>
        <begin position="1176"/>
        <end position="1195"/>
    </location>
</feature>
<feature type="compositionally biased region" description="Polar residues" evidence="5">
    <location>
        <begin position="339"/>
        <end position="353"/>
    </location>
</feature>
<evidence type="ECO:0000256" key="3">
    <source>
        <dbReference type="ARBA" id="ARBA00022777"/>
    </source>
</evidence>
<keyword evidence="3 4" id="KW-0418">Kinase</keyword>
<feature type="compositionally biased region" description="Acidic residues" evidence="5">
    <location>
        <begin position="853"/>
        <end position="864"/>
    </location>
</feature>
<keyword evidence="2 4" id="KW-0808">Transferase</keyword>
<keyword evidence="7" id="KW-1185">Reference proteome</keyword>
<feature type="region of interest" description="Disordered" evidence="5">
    <location>
        <begin position="606"/>
        <end position="661"/>
    </location>
</feature>
<feature type="compositionally biased region" description="Low complexity" evidence="5">
    <location>
        <begin position="384"/>
        <end position="400"/>
    </location>
</feature>
<feature type="region of interest" description="Disordered" evidence="5">
    <location>
        <begin position="698"/>
        <end position="791"/>
    </location>
</feature>
<dbReference type="SUPFAM" id="SSF56104">
    <property type="entry name" value="SAICAR synthase-like"/>
    <property type="match status" value="1"/>
</dbReference>
<dbReference type="PANTHER" id="PTHR12400">
    <property type="entry name" value="INOSITOL POLYPHOSPHATE KINASE"/>
    <property type="match status" value="1"/>
</dbReference>
<feature type="region of interest" description="Disordered" evidence="5">
    <location>
        <begin position="850"/>
        <end position="870"/>
    </location>
</feature>
<dbReference type="Gene3D" id="3.30.470.160">
    <property type="entry name" value="Inositol polyphosphate kinase"/>
    <property type="match status" value="1"/>
</dbReference>
<dbReference type="GO" id="GO:0046854">
    <property type="term" value="P:phosphatidylinositol phosphate biosynthetic process"/>
    <property type="evidence" value="ECO:0007669"/>
    <property type="project" value="TreeGrafter"/>
</dbReference>
<feature type="compositionally biased region" description="Low complexity" evidence="5">
    <location>
        <begin position="478"/>
        <end position="489"/>
    </location>
</feature>
<evidence type="ECO:0000313" key="6">
    <source>
        <dbReference type="EMBL" id="KAB5595558.1"/>
    </source>
</evidence>
<feature type="region of interest" description="Disordered" evidence="5">
    <location>
        <begin position="1166"/>
        <end position="1214"/>
    </location>
</feature>
<sequence>MSGSTSILSSPPKAPYPPSSTSPSNDNTLNITFRERERRRNASFSQSNPPQRRSHKVTNSLHMRRTVYPSSDMSSDDDSPKKEETSAVISSVTPRGRQRSPINPTGFTLAMPIERPSPEQRPPLRHVSPAPSSSSSSAATPTRTREDRPQASNSAGIGRKVAASLQIFKETSSGANEAEFAASVSIEHHTVASHRASTIKGKAPAIISPPIRSGDGVEEVREAQFVSRADWPDRSQRTKSFILERTNRDLTGDNQDTTEGPAITLKDLVEDDHRGRSWRRSDDDLPSVFESGASVASISRSPDTSRVVRGPRRESPQRGVSLPSPTAVSIHFRGGSGDEASSLSNHAEQQAHNKQAPVTPRAVRRPSVSPVLHRAESTQASNFTPRSARPRPSVSRTTSANKVPTTSTTSVILDIPAPKSSAKSHTAVEQSLDAAPADLTQPTLQLAGTSPVPTPSARPSLYSLYSDSSEWETTSITSSFSDTSTLSRSHPTSGSATNGHALGDNPEYGDVSEDEEKNGKSDDDLHDGFDSLDLDGMLPPVPLRPFRNQVGGHSAIYKFTKRAVCKPLVSRENLFYEAVERDAPPLLGFIPRYLGVMLVNYRRARRPSHSSTPALVPDQPGSATDTNHSLSPARPPIRKPASAGSPVIRPSPDAAHSTDDELPEVALDRNTHMMPTWMLRRNGALRAHYSAGSIDSMGRVDRASESSPELAYGGHAPKGPSVVTSGLPGSSACEQISSPLSKQPICADEPESSVVKSAPTPTNSPDQHVSTRSLPHMSAPPDESQGEGNMDTVRPSFLRHCISHQGVPPESHCFGGRGFTTVNTRLKDHIFRDVLKRFRRRAAGSFGGVRTEDEGEVADGEEDGASSRCKRRGRFRRRRLEDIGLRNSTGNATIQPKAFTAPTSPTLRRVQSDGVLSNQAPFKPSPEQQTEAETKRGRSDSISMFTLEDGYNRGSVSPVPDRTARVLRSRSRSFGPLRSQLALTPAPEPLQHIEPDIPETVTPPLLENSLLQPPVTRQEHFILLEDLTGRLKNPSVLDLKMGTRQYGVDATGAKKKSQRKKCDRTTSRTLGVRICGMQVWNTKTQSYVTQNKYTGREVRTEDFQSALASFFHDGERLLVYHIPPLLQKLYALARIIHRLKGYRFYGCSLLFIYDGDREAQDAYIRAASENPSSRTKRGESLDRENGRPAEADTTRRTLRRTASEDVLDGPLAKRSKRKRGEVNIRLVDFAHTITGKEYTVVPPEHEDEQSKDKGYGTIVDPSGRLYARFPPHQPEEPDYGFLYGIKNLSSTLCAIWNEERARRYKLARDSDQRSTIDQLPALSTEGKQIFDEIFGTSHRSGDTSIDPGMLST</sequence>
<feature type="region of interest" description="Disordered" evidence="5">
    <location>
        <begin position="294"/>
        <end position="429"/>
    </location>
</feature>
<name>A0A5N5QV61_9AGAM</name>
<feature type="compositionally biased region" description="Polar residues" evidence="5">
    <location>
        <begin position="621"/>
        <end position="630"/>
    </location>
</feature>
<feature type="region of interest" description="Disordered" evidence="5">
    <location>
        <begin position="439"/>
        <end position="458"/>
    </location>
</feature>
<dbReference type="InterPro" id="IPR005522">
    <property type="entry name" value="IPK"/>
</dbReference>
<reference evidence="6 7" key="1">
    <citation type="journal article" date="2019" name="Fungal Biol. Biotechnol.">
        <title>Draft genome sequence of fastidious pathogen Ceratobasidium theobromae, which causes vascular-streak dieback in Theobroma cacao.</title>
        <authorList>
            <person name="Ali S.S."/>
            <person name="Asman A."/>
            <person name="Shao J."/>
            <person name="Firmansyah A.P."/>
            <person name="Susilo A.W."/>
            <person name="Rosmana A."/>
            <person name="McMahon P."/>
            <person name="Junaid M."/>
            <person name="Guest D."/>
            <person name="Kheng T.Y."/>
            <person name="Meinhardt L.W."/>
            <person name="Bailey B.A."/>
        </authorList>
    </citation>
    <scope>NUCLEOTIDE SEQUENCE [LARGE SCALE GENOMIC DNA]</scope>
    <source>
        <strain evidence="6 7">CT2</strain>
    </source>
</reference>
<dbReference type="GO" id="GO:0000824">
    <property type="term" value="F:inositol-1,4,5,6-tetrakisphosphate 3-kinase activity"/>
    <property type="evidence" value="ECO:0007669"/>
    <property type="project" value="TreeGrafter"/>
</dbReference>
<dbReference type="EC" id="2.7.-.-" evidence="4"/>
<evidence type="ECO:0000256" key="4">
    <source>
        <dbReference type="RuleBase" id="RU363090"/>
    </source>
</evidence>
<dbReference type="InterPro" id="IPR038286">
    <property type="entry name" value="IPK_sf"/>
</dbReference>
<evidence type="ECO:0000313" key="7">
    <source>
        <dbReference type="Proteomes" id="UP000383932"/>
    </source>
</evidence>
<dbReference type="GO" id="GO:0008440">
    <property type="term" value="F:inositol-1,4,5-trisphosphate 3-kinase activity"/>
    <property type="evidence" value="ECO:0007669"/>
    <property type="project" value="TreeGrafter"/>
</dbReference>
<feature type="compositionally biased region" description="Basic and acidic residues" evidence="5">
    <location>
        <begin position="517"/>
        <end position="529"/>
    </location>
</feature>
<feature type="compositionally biased region" description="Polar residues" evidence="5">
    <location>
        <begin position="294"/>
        <end position="304"/>
    </location>
</feature>
<organism evidence="6 7">
    <name type="scientific">Ceratobasidium theobromae</name>
    <dbReference type="NCBI Taxonomy" id="1582974"/>
    <lineage>
        <taxon>Eukaryota</taxon>
        <taxon>Fungi</taxon>
        <taxon>Dikarya</taxon>
        <taxon>Basidiomycota</taxon>
        <taxon>Agaricomycotina</taxon>
        <taxon>Agaricomycetes</taxon>
        <taxon>Cantharellales</taxon>
        <taxon>Ceratobasidiaceae</taxon>
        <taxon>Ceratobasidium</taxon>
    </lineage>
</organism>
<feature type="compositionally biased region" description="Polar residues" evidence="5">
    <location>
        <begin position="42"/>
        <end position="61"/>
    </location>
</feature>
<dbReference type="Proteomes" id="UP000383932">
    <property type="component" value="Unassembled WGS sequence"/>
</dbReference>
<feature type="compositionally biased region" description="Polar residues" evidence="5">
    <location>
        <begin position="759"/>
        <end position="773"/>
    </location>
</feature>
<gene>
    <name evidence="6" type="ORF">CTheo_1019</name>
</gene>
<accession>A0A5N5QV61</accession>
<dbReference type="PANTHER" id="PTHR12400:SF21">
    <property type="entry name" value="KINASE"/>
    <property type="match status" value="1"/>
</dbReference>
<feature type="region of interest" description="Disordered" evidence="5">
    <location>
        <begin position="886"/>
        <end position="943"/>
    </location>
</feature>
<evidence type="ECO:0000256" key="1">
    <source>
        <dbReference type="ARBA" id="ARBA00007374"/>
    </source>
</evidence>
<dbReference type="GO" id="GO:0032958">
    <property type="term" value="P:inositol phosphate biosynthetic process"/>
    <property type="evidence" value="ECO:0007669"/>
    <property type="project" value="InterPro"/>
</dbReference>